<evidence type="ECO:0000313" key="3">
    <source>
        <dbReference type="Proteomes" id="UP000607653"/>
    </source>
</evidence>
<reference evidence="2 3" key="1">
    <citation type="journal article" date="2020" name="Mol. Biol. Evol.">
        <title>Distinct Expression and Methylation Patterns for Genes with Different Fates following a Single Whole-Genome Duplication in Flowering Plants.</title>
        <authorList>
            <person name="Shi T."/>
            <person name="Rahmani R.S."/>
            <person name="Gugger P.F."/>
            <person name="Wang M."/>
            <person name="Li H."/>
            <person name="Zhang Y."/>
            <person name="Li Z."/>
            <person name="Wang Q."/>
            <person name="Van de Peer Y."/>
            <person name="Marchal K."/>
            <person name="Chen J."/>
        </authorList>
    </citation>
    <scope>NUCLEOTIDE SEQUENCE [LARGE SCALE GENOMIC DNA]</scope>
    <source>
        <tissue evidence="2">Leaf</tissue>
    </source>
</reference>
<accession>A0A822YCB8</accession>
<evidence type="ECO:0000313" key="2">
    <source>
        <dbReference type="EMBL" id="DAD28645.1"/>
    </source>
</evidence>
<sequence>MQPTHLDTDEWSTGKHTSTQRKQQLYLDRNSRSSTGAIASSHYILGWSFNRSSQVQKLGLIRHTRSPISGSNTPLAVLCFLVDRQGLQSLGCSGLLPQ</sequence>
<evidence type="ECO:0000256" key="1">
    <source>
        <dbReference type="SAM" id="MobiDB-lite"/>
    </source>
</evidence>
<organism evidence="2 3">
    <name type="scientific">Nelumbo nucifera</name>
    <name type="common">Sacred lotus</name>
    <dbReference type="NCBI Taxonomy" id="4432"/>
    <lineage>
        <taxon>Eukaryota</taxon>
        <taxon>Viridiplantae</taxon>
        <taxon>Streptophyta</taxon>
        <taxon>Embryophyta</taxon>
        <taxon>Tracheophyta</taxon>
        <taxon>Spermatophyta</taxon>
        <taxon>Magnoliopsida</taxon>
        <taxon>Proteales</taxon>
        <taxon>Nelumbonaceae</taxon>
        <taxon>Nelumbo</taxon>
    </lineage>
</organism>
<dbReference type="EMBL" id="DUZY01000002">
    <property type="protein sequence ID" value="DAD28645.1"/>
    <property type="molecule type" value="Genomic_DNA"/>
</dbReference>
<feature type="compositionally biased region" description="Polar residues" evidence="1">
    <location>
        <begin position="14"/>
        <end position="23"/>
    </location>
</feature>
<gene>
    <name evidence="2" type="ORF">HUJ06_030113</name>
</gene>
<feature type="region of interest" description="Disordered" evidence="1">
    <location>
        <begin position="1"/>
        <end position="26"/>
    </location>
</feature>
<dbReference type="Proteomes" id="UP000607653">
    <property type="component" value="Unassembled WGS sequence"/>
</dbReference>
<protein>
    <submittedName>
        <fullName evidence="2">Uncharacterized protein</fullName>
    </submittedName>
</protein>
<keyword evidence="3" id="KW-1185">Reference proteome</keyword>
<dbReference type="AlphaFoldDB" id="A0A822YCB8"/>
<name>A0A822YCB8_NELNU</name>
<proteinExistence type="predicted"/>
<comment type="caution">
    <text evidence="2">The sequence shown here is derived from an EMBL/GenBank/DDBJ whole genome shotgun (WGS) entry which is preliminary data.</text>
</comment>